<evidence type="ECO:0000313" key="2">
    <source>
        <dbReference type="Proteomes" id="UP000824469"/>
    </source>
</evidence>
<dbReference type="Proteomes" id="UP000824469">
    <property type="component" value="Unassembled WGS sequence"/>
</dbReference>
<dbReference type="EMBL" id="JAHRHJ020000001">
    <property type="protein sequence ID" value="KAH9328328.1"/>
    <property type="molecule type" value="Genomic_DNA"/>
</dbReference>
<keyword evidence="2" id="KW-1185">Reference proteome</keyword>
<organism evidence="1 2">
    <name type="scientific">Taxus chinensis</name>
    <name type="common">Chinese yew</name>
    <name type="synonym">Taxus wallichiana var. chinensis</name>
    <dbReference type="NCBI Taxonomy" id="29808"/>
    <lineage>
        <taxon>Eukaryota</taxon>
        <taxon>Viridiplantae</taxon>
        <taxon>Streptophyta</taxon>
        <taxon>Embryophyta</taxon>
        <taxon>Tracheophyta</taxon>
        <taxon>Spermatophyta</taxon>
        <taxon>Pinopsida</taxon>
        <taxon>Pinidae</taxon>
        <taxon>Conifers II</taxon>
        <taxon>Cupressales</taxon>
        <taxon>Taxaceae</taxon>
        <taxon>Taxus</taxon>
    </lineage>
</organism>
<dbReference type="OMA" id="FIPKPRH"/>
<dbReference type="AlphaFoldDB" id="A0AA38GTE9"/>
<proteinExistence type="predicted"/>
<reference evidence="1 2" key="1">
    <citation type="journal article" date="2021" name="Nat. Plants">
        <title>The Taxus genome provides insights into paclitaxel biosynthesis.</title>
        <authorList>
            <person name="Xiong X."/>
            <person name="Gou J."/>
            <person name="Liao Q."/>
            <person name="Li Y."/>
            <person name="Zhou Q."/>
            <person name="Bi G."/>
            <person name="Li C."/>
            <person name="Du R."/>
            <person name="Wang X."/>
            <person name="Sun T."/>
            <person name="Guo L."/>
            <person name="Liang H."/>
            <person name="Lu P."/>
            <person name="Wu Y."/>
            <person name="Zhang Z."/>
            <person name="Ro D.K."/>
            <person name="Shang Y."/>
            <person name="Huang S."/>
            <person name="Yan J."/>
        </authorList>
    </citation>
    <scope>NUCLEOTIDE SEQUENCE [LARGE SCALE GENOMIC DNA]</scope>
    <source>
        <strain evidence="1">Ta-2019</strain>
    </source>
</reference>
<name>A0AA38GTE9_TAXCH</name>
<gene>
    <name evidence="1" type="ORF">KI387_000436</name>
</gene>
<accession>A0AA38GTE9</accession>
<protein>
    <submittedName>
        <fullName evidence="1">Uncharacterized protein</fullName>
    </submittedName>
</protein>
<evidence type="ECO:0000313" key="1">
    <source>
        <dbReference type="EMBL" id="KAH9328328.1"/>
    </source>
</evidence>
<sequence length="467" mass="51743">MAFYDYELELQSEIVSWKCSRHADCLMNFIPKPRHIKLGMSGLVWSIQALPRLETTGYTFNIMQVKKSRSPLTLCEDSTAPDLPAKFKLLFLGFQISISSVFRAEEALDELYAFSLLFSRAQQDKRWWIIADAEVAATACETTKEAIHHAAQAAASFLVESSEPPRSENRQKSTAGCWRSGWWIEGWTVRDELWAGSFYDQKGLNDMKQFQSTAVEEGNVLQWCSVQVSQTPNPSFEFEVAVEDFSGGDDVLLRIGVANDRALKVRVFLTENVKVECSQEGVKTATSLGLGYLLPDLARDYIKDSLNGDVDTSNNIVQRLLQLVVGYLAFLGKVCVVCGKDRLLDVPLTSCCSNICKARKQGYDAAITSSHLSNFKISGEGSVERREQYLRKLYSNSKAGRAGLGVLLKETVVEKEVEVGINCAAAPGSLFVYEEAVGRVARMDSKSIAGALGIQISKLWSADEDTV</sequence>
<comment type="caution">
    <text evidence="1">The sequence shown here is derived from an EMBL/GenBank/DDBJ whole genome shotgun (WGS) entry which is preliminary data.</text>
</comment>